<dbReference type="Pfam" id="PF11991">
    <property type="entry name" value="Trp_DMAT"/>
    <property type="match status" value="1"/>
</dbReference>
<keyword evidence="2 3" id="KW-0808">Transferase</keyword>
<comment type="similarity">
    <text evidence="1">Belongs to the tryptophan dimethylallyltransferase family.</text>
</comment>
<dbReference type="InterPro" id="IPR017795">
    <property type="entry name" value="ABBA_NscD-like"/>
</dbReference>
<dbReference type="PANTHER" id="PTHR40627">
    <property type="entry name" value="INDOLE PRENYLTRANSFERASE TDIB-RELATED"/>
    <property type="match status" value="1"/>
</dbReference>
<dbReference type="EMBL" id="JACGCI010000032">
    <property type="protein sequence ID" value="KAF6754943.1"/>
    <property type="molecule type" value="Genomic_DNA"/>
</dbReference>
<dbReference type="GO" id="GO:0009820">
    <property type="term" value="P:alkaloid metabolic process"/>
    <property type="evidence" value="ECO:0007669"/>
    <property type="project" value="InterPro"/>
</dbReference>
<evidence type="ECO:0000256" key="2">
    <source>
        <dbReference type="ARBA" id="ARBA00022679"/>
    </source>
</evidence>
<dbReference type="OrthoDB" id="3354387at2759"/>
<dbReference type="PANTHER" id="PTHR40627:SF4">
    <property type="entry name" value="PRENYLTRANSFERASE ASQH1-RELATED"/>
    <property type="match status" value="1"/>
</dbReference>
<accession>A0A8H6I025</accession>
<dbReference type="NCBIfam" id="TIGR03429">
    <property type="entry name" value="arom_pren_DMATS"/>
    <property type="match status" value="1"/>
</dbReference>
<dbReference type="AlphaFoldDB" id="A0A8H6I025"/>
<organism evidence="3 4">
    <name type="scientific">Ephemerocybe angulata</name>
    <dbReference type="NCBI Taxonomy" id="980116"/>
    <lineage>
        <taxon>Eukaryota</taxon>
        <taxon>Fungi</taxon>
        <taxon>Dikarya</taxon>
        <taxon>Basidiomycota</taxon>
        <taxon>Agaricomycotina</taxon>
        <taxon>Agaricomycetes</taxon>
        <taxon>Agaricomycetidae</taxon>
        <taxon>Agaricales</taxon>
        <taxon>Agaricineae</taxon>
        <taxon>Psathyrellaceae</taxon>
        <taxon>Ephemerocybe</taxon>
    </lineage>
</organism>
<name>A0A8H6I025_9AGAR</name>
<protein>
    <submittedName>
        <fullName evidence="3">Tryptophan dimethylallyltransferase-domain-containing protein</fullName>
    </submittedName>
</protein>
<evidence type="ECO:0000313" key="4">
    <source>
        <dbReference type="Proteomes" id="UP000521943"/>
    </source>
</evidence>
<dbReference type="SFLD" id="SFLDS00036">
    <property type="entry name" value="Aromatic_Prenyltransferase"/>
    <property type="match status" value="1"/>
</dbReference>
<dbReference type="GO" id="GO:0016765">
    <property type="term" value="F:transferase activity, transferring alkyl or aryl (other than methyl) groups"/>
    <property type="evidence" value="ECO:0007669"/>
    <property type="project" value="InterPro"/>
</dbReference>
<dbReference type="InterPro" id="IPR033964">
    <property type="entry name" value="ABBA"/>
</dbReference>
<evidence type="ECO:0000313" key="3">
    <source>
        <dbReference type="EMBL" id="KAF6754943.1"/>
    </source>
</evidence>
<keyword evidence="4" id="KW-1185">Reference proteome</keyword>
<proteinExistence type="inferred from homology"/>
<dbReference type="CDD" id="cd13929">
    <property type="entry name" value="PT-DMATS_CymD"/>
    <property type="match status" value="1"/>
</dbReference>
<dbReference type="Proteomes" id="UP000521943">
    <property type="component" value="Unassembled WGS sequence"/>
</dbReference>
<comment type="caution">
    <text evidence="3">The sequence shown here is derived from an EMBL/GenBank/DDBJ whole genome shotgun (WGS) entry which is preliminary data.</text>
</comment>
<dbReference type="SFLD" id="SFLDG01162">
    <property type="entry name" value="I"/>
    <property type="match status" value="1"/>
</dbReference>
<reference evidence="3 4" key="1">
    <citation type="submission" date="2020-07" db="EMBL/GenBank/DDBJ databases">
        <title>Comparative genomics of pyrophilous fungi reveals a link between fire events and developmental genes.</title>
        <authorList>
            <consortium name="DOE Joint Genome Institute"/>
            <person name="Steindorff A.S."/>
            <person name="Carver A."/>
            <person name="Calhoun S."/>
            <person name="Stillman K."/>
            <person name="Liu H."/>
            <person name="Lipzen A."/>
            <person name="Pangilinan J."/>
            <person name="Labutti K."/>
            <person name="Bruns T.D."/>
            <person name="Grigoriev I.V."/>
        </authorList>
    </citation>
    <scope>NUCLEOTIDE SEQUENCE [LARGE SCALE GENOMIC DNA]</scope>
    <source>
        <strain evidence="3 4">CBS 144469</strain>
    </source>
</reference>
<gene>
    <name evidence="3" type="ORF">DFP72DRAFT_1068087</name>
</gene>
<sequence>MVQPCSRPRPTSKLETLVLSTVSATLGEEHTIRPEDNYIMGKDLHIYSILGKVLPFPSQHSKFWWTKLGRPFASMLETSNYSLQAQCRFLCFFYWSVMKLLPPIVDNGEVDTTSLMTIDGGPVELSWVMPNALAPLDPKPNEKSALNARRHRQVRFAIEPMSSVSGRRLRGDDVLDYLSSPQGSLGMIPTTKDGMEWRTKTESFLFPDDEGGDDLPTGSRFFVGFDFAANGAVSLKAYYLPGPSPPAHLSPTHNHTRPVYMWDTNYEPLRRLVFNLNPGLMEPLELLLSYFESLDDDHRPRIQILAMDCIRSSENRLKIYCRPKRGAAWSDAVRELTLGGRIQTPEVNKSISHLRRLWDSLFPHATSTMDCDLRPSALAETRDGNGIKLNQAEHPVDGLLYYYSLFAGEKDVFPKIYLPVTQYCSNDLAIARAIEHFYSKTQATKEKGWNVNDVSRVMNHRPLSEGTGIHTYVTFGLKKKGFEVTNYFSPEVYRA</sequence>
<evidence type="ECO:0000256" key="1">
    <source>
        <dbReference type="ARBA" id="ARBA00010209"/>
    </source>
</evidence>